<evidence type="ECO:0000256" key="1">
    <source>
        <dbReference type="SAM" id="MobiDB-lite"/>
    </source>
</evidence>
<dbReference type="Gene3D" id="3.40.50.720">
    <property type="entry name" value="NAD(P)-binding Rossmann-like Domain"/>
    <property type="match status" value="1"/>
</dbReference>
<feature type="region of interest" description="Disordered" evidence="1">
    <location>
        <begin position="243"/>
        <end position="265"/>
    </location>
</feature>
<dbReference type="InterPro" id="IPR036291">
    <property type="entry name" value="NAD(P)-bd_dom_sf"/>
</dbReference>
<proteinExistence type="predicted"/>
<evidence type="ECO:0000259" key="2">
    <source>
        <dbReference type="Pfam" id="PF01370"/>
    </source>
</evidence>
<dbReference type="OrthoDB" id="276721at2759"/>
<evidence type="ECO:0000313" key="3">
    <source>
        <dbReference type="EMBL" id="CEH14448.1"/>
    </source>
</evidence>
<sequence>MRLLVVGGNGFLGSSICKAALAKGWEVSSISSSGTPFVAPSGRIPAWAKSPQMKWHAANAAAPETWQEIAASSDACVHSVGRLLEGEYKTPKDAAAELVRAWSGGSAGGSNPLKRSKYDAINRDLAVTVANTFASTRRRGTNESPAPFLFISAADHFRPIIPEGYIRSKREAEAAIAQLAGLRSIFMRPGLMYHPANRPLSTLPAALLDLSAAVHGKAHTLGTWVPTPSRILSFLSSPRSPLSIFTPPSPHEKPSATSSSRTGPDFTALARGLTTPPLHVDTVAKAVVRALEEPEVEGPLEPADMKRLLGWRDVSAEPEESLRERPSF</sequence>
<dbReference type="GO" id="GO:0044877">
    <property type="term" value="F:protein-containing complex binding"/>
    <property type="evidence" value="ECO:0007669"/>
    <property type="project" value="TreeGrafter"/>
</dbReference>
<dbReference type="AlphaFoldDB" id="A0A0P1BEB5"/>
<dbReference type="InterPro" id="IPR001509">
    <property type="entry name" value="Epimerase_deHydtase"/>
</dbReference>
<protein>
    <submittedName>
        <fullName evidence="3">Predicted oxidoreductase</fullName>
    </submittedName>
</protein>
<dbReference type="PANTHER" id="PTHR12126">
    <property type="entry name" value="NADH-UBIQUINONE OXIDOREDUCTASE 39 KDA SUBUNIT-RELATED"/>
    <property type="match status" value="1"/>
</dbReference>
<feature type="domain" description="NAD-dependent epimerase/dehydratase" evidence="2">
    <location>
        <begin position="4"/>
        <end position="80"/>
    </location>
</feature>
<dbReference type="InterPro" id="IPR051207">
    <property type="entry name" value="ComplexI_NDUFA9_subunit"/>
</dbReference>
<name>A0A0P1BEB5_9BASI</name>
<dbReference type="STRING" id="401625.A0A0P1BEB5"/>
<dbReference type="GO" id="GO:0005739">
    <property type="term" value="C:mitochondrion"/>
    <property type="evidence" value="ECO:0007669"/>
    <property type="project" value="TreeGrafter"/>
</dbReference>
<keyword evidence="4" id="KW-1185">Reference proteome</keyword>
<evidence type="ECO:0000313" key="4">
    <source>
        <dbReference type="Proteomes" id="UP000054845"/>
    </source>
</evidence>
<dbReference type="PANTHER" id="PTHR12126:SF16">
    <property type="entry name" value="MIOREX COMPLEX COMPONENT 2"/>
    <property type="match status" value="1"/>
</dbReference>
<dbReference type="Proteomes" id="UP000054845">
    <property type="component" value="Unassembled WGS sequence"/>
</dbReference>
<dbReference type="SUPFAM" id="SSF51735">
    <property type="entry name" value="NAD(P)-binding Rossmann-fold domains"/>
    <property type="match status" value="1"/>
</dbReference>
<accession>A0A0P1BEB5</accession>
<dbReference type="Pfam" id="PF01370">
    <property type="entry name" value="Epimerase"/>
    <property type="match status" value="1"/>
</dbReference>
<reference evidence="3 4" key="1">
    <citation type="submission" date="2014-09" db="EMBL/GenBank/DDBJ databases">
        <authorList>
            <person name="Magalhaes I.L.F."/>
            <person name="Oliveira U."/>
            <person name="Santos F.R."/>
            <person name="Vidigal T.H.D.A."/>
            <person name="Brescovit A.D."/>
            <person name="Santos A.J."/>
        </authorList>
    </citation>
    <scope>NUCLEOTIDE SEQUENCE [LARGE SCALE GENOMIC DNA]</scope>
</reference>
<dbReference type="EMBL" id="CCYA01000243">
    <property type="protein sequence ID" value="CEH14448.1"/>
    <property type="molecule type" value="Genomic_DNA"/>
</dbReference>
<organism evidence="3 4">
    <name type="scientific">Ceraceosorus bombacis</name>
    <dbReference type="NCBI Taxonomy" id="401625"/>
    <lineage>
        <taxon>Eukaryota</taxon>
        <taxon>Fungi</taxon>
        <taxon>Dikarya</taxon>
        <taxon>Basidiomycota</taxon>
        <taxon>Ustilaginomycotina</taxon>
        <taxon>Exobasidiomycetes</taxon>
        <taxon>Ceraceosorales</taxon>
        <taxon>Ceraceosoraceae</taxon>
        <taxon>Ceraceosorus</taxon>
    </lineage>
</organism>